<sequence length="272" mass="29256">MNLSQLTQVATEAAIAAGQVIQKAIGEEVPVEEKQGGESYASQVVTAVDKAAEATILSCLLPTCEAFGLALLSEETEDDGSRFEKDFFWCVDPMDGTLPFIRKQPGFSVSIALVGKDGTPHIGVVVDPSTNTLYHAIRGEGAWKNNTPWAIQNTNDHLTYVTDRPLKDTPRAAEIQQFLQQQVEKSGLSGVQEISGGGAVLNAIRVLENGPACMLKFPKKEQGGGSIWDFAATACIFQAMGRPATNVDGGPLDLNRRDSTFMNHEGVLYLNT</sequence>
<dbReference type="GO" id="GO:0006020">
    <property type="term" value="P:inositol metabolic process"/>
    <property type="evidence" value="ECO:0007669"/>
    <property type="project" value="TreeGrafter"/>
</dbReference>
<dbReference type="EMBL" id="JPOS01000018">
    <property type="protein sequence ID" value="KGE88478.1"/>
    <property type="molecule type" value="Genomic_DNA"/>
</dbReference>
<evidence type="ECO:0000256" key="2">
    <source>
        <dbReference type="ARBA" id="ARBA00022801"/>
    </source>
</evidence>
<dbReference type="PANTHER" id="PTHR20854:SF4">
    <property type="entry name" value="INOSITOL-1-MONOPHOSPHATASE-RELATED"/>
    <property type="match status" value="1"/>
</dbReference>
<keyword evidence="1 4" id="KW-0479">Metal-binding</keyword>
<dbReference type="Gene3D" id="3.30.540.10">
    <property type="entry name" value="Fructose-1,6-Bisphosphatase, subunit A, domain 1"/>
    <property type="match status" value="1"/>
</dbReference>
<dbReference type="GO" id="GO:0046872">
    <property type="term" value="F:metal ion binding"/>
    <property type="evidence" value="ECO:0007669"/>
    <property type="project" value="UniProtKB-KW"/>
</dbReference>
<gene>
    <name evidence="5" type="ORF">IX84_07225</name>
</gene>
<dbReference type="GO" id="GO:0007165">
    <property type="term" value="P:signal transduction"/>
    <property type="evidence" value="ECO:0007669"/>
    <property type="project" value="TreeGrafter"/>
</dbReference>
<organism evidence="5 6">
    <name type="scientific">Phaeodactylibacter xiamenensis</name>
    <dbReference type="NCBI Taxonomy" id="1524460"/>
    <lineage>
        <taxon>Bacteria</taxon>
        <taxon>Pseudomonadati</taxon>
        <taxon>Bacteroidota</taxon>
        <taxon>Saprospiria</taxon>
        <taxon>Saprospirales</taxon>
        <taxon>Haliscomenobacteraceae</taxon>
        <taxon>Phaeodactylibacter</taxon>
    </lineage>
</organism>
<comment type="cofactor">
    <cofactor evidence="4">
        <name>Mg(2+)</name>
        <dbReference type="ChEBI" id="CHEBI:18420"/>
    </cofactor>
</comment>
<accession>A0A098SA00</accession>
<evidence type="ECO:0000256" key="1">
    <source>
        <dbReference type="ARBA" id="ARBA00022723"/>
    </source>
</evidence>
<keyword evidence="6" id="KW-1185">Reference proteome</keyword>
<protein>
    <submittedName>
        <fullName evidence="5">Inositol monophosphatase</fullName>
    </submittedName>
</protein>
<dbReference type="STRING" id="1524460.IX84_07225"/>
<comment type="caution">
    <text evidence="5">The sequence shown here is derived from an EMBL/GenBank/DDBJ whole genome shotgun (WGS) entry which is preliminary data.</text>
</comment>
<keyword evidence="3 4" id="KW-0460">Magnesium</keyword>
<proteinExistence type="predicted"/>
<evidence type="ECO:0000256" key="3">
    <source>
        <dbReference type="ARBA" id="ARBA00022842"/>
    </source>
</evidence>
<dbReference type="Proteomes" id="UP000029736">
    <property type="component" value="Unassembled WGS sequence"/>
</dbReference>
<evidence type="ECO:0000256" key="4">
    <source>
        <dbReference type="PIRSR" id="PIRSR600760-2"/>
    </source>
</evidence>
<feature type="binding site" evidence="4">
    <location>
        <position position="92"/>
    </location>
    <ligand>
        <name>Mg(2+)</name>
        <dbReference type="ChEBI" id="CHEBI:18420"/>
        <label>1</label>
        <note>catalytic</note>
    </ligand>
</feature>
<feature type="binding site" evidence="4">
    <location>
        <position position="229"/>
    </location>
    <ligand>
        <name>Mg(2+)</name>
        <dbReference type="ChEBI" id="CHEBI:18420"/>
        <label>1</label>
        <note>catalytic</note>
    </ligand>
</feature>
<dbReference type="OrthoDB" id="9772456at2"/>
<dbReference type="InterPro" id="IPR000760">
    <property type="entry name" value="Inositol_monophosphatase-like"/>
</dbReference>
<keyword evidence="2" id="KW-0378">Hydrolase</keyword>
<dbReference type="GO" id="GO:0008934">
    <property type="term" value="F:inositol monophosphate 1-phosphatase activity"/>
    <property type="evidence" value="ECO:0007669"/>
    <property type="project" value="TreeGrafter"/>
</dbReference>
<dbReference type="RefSeq" id="WP_044218008.1">
    <property type="nucleotide sequence ID" value="NZ_JBKAGJ010000006.1"/>
</dbReference>
<name>A0A098SA00_9BACT</name>
<dbReference type="PANTHER" id="PTHR20854">
    <property type="entry name" value="INOSITOL MONOPHOSPHATASE"/>
    <property type="match status" value="1"/>
</dbReference>
<dbReference type="AlphaFoldDB" id="A0A098SA00"/>
<feature type="binding site" evidence="4">
    <location>
        <position position="74"/>
    </location>
    <ligand>
        <name>Mg(2+)</name>
        <dbReference type="ChEBI" id="CHEBI:18420"/>
        <label>1</label>
        <note>catalytic</note>
    </ligand>
</feature>
<evidence type="ECO:0000313" key="6">
    <source>
        <dbReference type="Proteomes" id="UP000029736"/>
    </source>
</evidence>
<dbReference type="Gene3D" id="3.40.190.80">
    <property type="match status" value="1"/>
</dbReference>
<reference evidence="5 6" key="1">
    <citation type="journal article" date="2014" name="Int. J. Syst. Evol. Microbiol.">
        <title>Phaeodactylibacter xiamenensis gen. nov., sp. nov., a member of the family Saprospiraceae isolated from the marine alga Phaeodactylum tricornutum.</title>
        <authorList>
            <person name="Chen Z.Jr."/>
            <person name="Lei X."/>
            <person name="Lai Q."/>
            <person name="Li Y."/>
            <person name="Zhang B."/>
            <person name="Zhang J."/>
            <person name="Zhang H."/>
            <person name="Yang L."/>
            <person name="Zheng W."/>
            <person name="Tian Y."/>
            <person name="Yu Z."/>
            <person name="Xu H.Jr."/>
            <person name="Zheng T."/>
        </authorList>
    </citation>
    <scope>NUCLEOTIDE SEQUENCE [LARGE SCALE GENOMIC DNA]</scope>
    <source>
        <strain evidence="5 6">KD52</strain>
    </source>
</reference>
<dbReference type="SUPFAM" id="SSF56655">
    <property type="entry name" value="Carbohydrate phosphatase"/>
    <property type="match status" value="1"/>
</dbReference>
<evidence type="ECO:0000313" key="5">
    <source>
        <dbReference type="EMBL" id="KGE88478.1"/>
    </source>
</evidence>
<dbReference type="PRINTS" id="PR00377">
    <property type="entry name" value="IMPHPHTASES"/>
</dbReference>
<feature type="binding site" evidence="4">
    <location>
        <position position="95"/>
    </location>
    <ligand>
        <name>Mg(2+)</name>
        <dbReference type="ChEBI" id="CHEBI:18420"/>
        <label>1</label>
        <note>catalytic</note>
    </ligand>
</feature>
<dbReference type="Pfam" id="PF00459">
    <property type="entry name" value="Inositol_P"/>
    <property type="match status" value="1"/>
</dbReference>
<dbReference type="PROSITE" id="PS00629">
    <property type="entry name" value="IMP_1"/>
    <property type="match status" value="1"/>
</dbReference>
<dbReference type="InterPro" id="IPR020583">
    <property type="entry name" value="Inositol_monoP_metal-BS"/>
</dbReference>